<proteinExistence type="predicted"/>
<evidence type="ECO:0008006" key="3">
    <source>
        <dbReference type="Google" id="ProtNLM"/>
    </source>
</evidence>
<gene>
    <name evidence="1" type="ORF">QC825_08755</name>
</gene>
<dbReference type="RefSeq" id="WP_251594575.1">
    <property type="nucleotide sequence ID" value="NZ_JAMLJI010000004.1"/>
</dbReference>
<comment type="caution">
    <text evidence="1">The sequence shown here is derived from an EMBL/GenBank/DDBJ whole genome shotgun (WGS) entry which is preliminary data.</text>
</comment>
<sequence length="452" mass="50187">MIKRKMAYAVTAVALVGALQGCGDNNYPKEARLDIPEQALSRLTSSTDARIHYFSQDDIASAKALVADVGTLESFVRDTTVLETPKLSTLDDKAINQPAKALVKARKEAESAWGKQVDSQRTALNQELSNAKDTLSDTKAVEQDMLEEIKVPKERLEAIEAQIDKAQTRAQALASEAIEAWNTNIVKQEIPVRTLSPRTGVYGYTARSGPCKEYDGRVTVDRQQQDGRCYYLSLPNKALKDLSGTQVYVDNFDEYRALQDKIGSYRNEDGSLRGQRQSAQQSLRDAKIVAENKFGPMRALNNRLGRTQSEIERLERDLERVDSPQQKQRFVRNAQSSEAQALVEAQNALVEQRAAKLVEDSKYSEARLDEPFDLDGGADVLALVMTTEGGGSSMFSQPKYLYKLIDARWPVPSADEDVLTIDMDGIRSARTDQRFNQGVIAALAALPDDRTD</sequence>
<dbReference type="EMBL" id="JARWAO010000004">
    <property type="protein sequence ID" value="MDR5896159.1"/>
    <property type="molecule type" value="Genomic_DNA"/>
</dbReference>
<organism evidence="1 2">
    <name type="scientific">Larsenimonas suaedae</name>
    <dbReference type="NCBI Taxonomy" id="1851019"/>
    <lineage>
        <taxon>Bacteria</taxon>
        <taxon>Pseudomonadati</taxon>
        <taxon>Pseudomonadota</taxon>
        <taxon>Gammaproteobacteria</taxon>
        <taxon>Oceanospirillales</taxon>
        <taxon>Halomonadaceae</taxon>
        <taxon>Larsenimonas</taxon>
    </lineage>
</organism>
<reference evidence="1 2" key="1">
    <citation type="submission" date="2023-04" db="EMBL/GenBank/DDBJ databases">
        <title>A long-awaited taxogenomic arrangement of the family Halomonadaceae.</title>
        <authorList>
            <person name="De La Haba R."/>
            <person name="Chuvochina M."/>
            <person name="Wittouck S."/>
            <person name="Arahal D.R."/>
            <person name="Sanchez-Porro C."/>
            <person name="Hugenholtz P."/>
            <person name="Ventosa A."/>
        </authorList>
    </citation>
    <scope>NUCLEOTIDE SEQUENCE [LARGE SCALE GENOMIC DNA]</scope>
    <source>
        <strain evidence="1 2">DSM 22428</strain>
    </source>
</reference>
<protein>
    <recommendedName>
        <fullName evidence="3">Lipoprotein</fullName>
    </recommendedName>
</protein>
<dbReference type="Proteomes" id="UP001269375">
    <property type="component" value="Unassembled WGS sequence"/>
</dbReference>
<name>A0ABU1GVU2_9GAMM</name>
<accession>A0ABU1GVU2</accession>
<dbReference type="PROSITE" id="PS51257">
    <property type="entry name" value="PROKAR_LIPOPROTEIN"/>
    <property type="match status" value="1"/>
</dbReference>
<evidence type="ECO:0000313" key="1">
    <source>
        <dbReference type="EMBL" id="MDR5896159.1"/>
    </source>
</evidence>
<keyword evidence="2" id="KW-1185">Reference proteome</keyword>
<evidence type="ECO:0000313" key="2">
    <source>
        <dbReference type="Proteomes" id="UP001269375"/>
    </source>
</evidence>